<feature type="domain" description="DUF6894" evidence="1">
    <location>
        <begin position="2"/>
        <end position="57"/>
    </location>
</feature>
<evidence type="ECO:0000259" key="1">
    <source>
        <dbReference type="Pfam" id="PF21834"/>
    </source>
</evidence>
<evidence type="ECO:0000313" key="3">
    <source>
        <dbReference type="Proteomes" id="UP000436468"/>
    </source>
</evidence>
<dbReference type="EMBL" id="WQNF01000015">
    <property type="protein sequence ID" value="MVT67718.1"/>
    <property type="molecule type" value="Genomic_DNA"/>
</dbReference>
<comment type="caution">
    <text evidence="2">The sequence shown here is derived from an EMBL/GenBank/DDBJ whole genome shotgun (WGS) entry which is preliminary data.</text>
</comment>
<accession>A0A844SL44</accession>
<organism evidence="2 3">
    <name type="scientific">Bradyrhizobium pachyrhizi</name>
    <dbReference type="NCBI Taxonomy" id="280333"/>
    <lineage>
        <taxon>Bacteria</taxon>
        <taxon>Pseudomonadati</taxon>
        <taxon>Pseudomonadota</taxon>
        <taxon>Alphaproteobacteria</taxon>
        <taxon>Hyphomicrobiales</taxon>
        <taxon>Nitrobacteraceae</taxon>
        <taxon>Bradyrhizobium</taxon>
    </lineage>
</organism>
<proteinExistence type="predicted"/>
<dbReference type="Proteomes" id="UP000436468">
    <property type="component" value="Unassembled WGS sequence"/>
</dbReference>
<gene>
    <name evidence="2" type="ORF">GPL21_21705</name>
</gene>
<protein>
    <recommendedName>
        <fullName evidence="1">DUF6894 domain-containing protein</fullName>
    </recommendedName>
</protein>
<reference evidence="2 3" key="1">
    <citation type="submission" date="2019-12" db="EMBL/GenBank/DDBJ databases">
        <title>Draft genome sequences Bradyrhizobium cajani AMBPC1010, Bradyrhizobium pachyrhizi AMBPC1040 and Bradyrhizobium yuanmingense ALSPC3051, three plant growth promoting strains isolated from nodules of Cajanus cajan L. in Dominican Republic.</title>
        <authorList>
            <person name="Flores-Felix J.D."/>
            <person name="Araujo J."/>
            <person name="Diaz-Alcantara C."/>
            <person name="Gonzalez-Andres F."/>
            <person name="Velazquez E."/>
        </authorList>
    </citation>
    <scope>NUCLEOTIDE SEQUENCE [LARGE SCALE GENOMIC DNA]</scope>
    <source>
        <strain evidence="2 3">1040</strain>
    </source>
</reference>
<name>A0A844SL44_9BRAD</name>
<dbReference type="Pfam" id="PF21834">
    <property type="entry name" value="DUF6894"/>
    <property type="match status" value="1"/>
</dbReference>
<dbReference type="InterPro" id="IPR054189">
    <property type="entry name" value="DUF6894"/>
</dbReference>
<keyword evidence="3" id="KW-1185">Reference proteome</keyword>
<evidence type="ECO:0000313" key="2">
    <source>
        <dbReference type="EMBL" id="MVT67718.1"/>
    </source>
</evidence>
<sequence length="64" mass="6967">MPNEEGMVLPDIGSVQEEAVKALADMVHGAGKKSAGLIQMAIEIRDDDGPVMQIRFAFDVVRLR</sequence>
<dbReference type="AlphaFoldDB" id="A0A844SL44"/>